<reference evidence="3 4" key="1">
    <citation type="journal article" date="2023" name="Plants (Basel)">
        <title>Bridging the Gap: Combining Genomics and Transcriptomics Approaches to Understand Stylosanthes scabra, an Orphan Legume from the Brazilian Caatinga.</title>
        <authorList>
            <person name="Ferreira-Neto J.R.C."/>
            <person name="da Silva M.D."/>
            <person name="Binneck E."/>
            <person name="de Melo N.F."/>
            <person name="da Silva R.H."/>
            <person name="de Melo A.L.T.M."/>
            <person name="Pandolfi V."/>
            <person name="Bustamante F.O."/>
            <person name="Brasileiro-Vidal A.C."/>
            <person name="Benko-Iseppon A.M."/>
        </authorList>
    </citation>
    <scope>NUCLEOTIDE SEQUENCE [LARGE SCALE GENOMIC DNA]</scope>
    <source>
        <tissue evidence="3">Leaves</tissue>
    </source>
</reference>
<dbReference type="EMBL" id="JASCZI010271986">
    <property type="protein sequence ID" value="MED6218833.1"/>
    <property type="molecule type" value="Genomic_DNA"/>
</dbReference>
<name>A0ABU6ZBP2_9FABA</name>
<accession>A0ABU6ZBP2</accession>
<keyword evidence="2" id="KW-0472">Membrane</keyword>
<evidence type="ECO:0000256" key="2">
    <source>
        <dbReference type="SAM" id="Phobius"/>
    </source>
</evidence>
<feature type="compositionally biased region" description="Low complexity" evidence="1">
    <location>
        <begin position="1"/>
        <end position="13"/>
    </location>
</feature>
<comment type="caution">
    <text evidence="3">The sequence shown here is derived from an EMBL/GenBank/DDBJ whole genome shotgun (WGS) entry which is preliminary data.</text>
</comment>
<keyword evidence="2" id="KW-0812">Transmembrane</keyword>
<feature type="transmembrane region" description="Helical" evidence="2">
    <location>
        <begin position="136"/>
        <end position="155"/>
    </location>
</feature>
<organism evidence="3 4">
    <name type="scientific">Stylosanthes scabra</name>
    <dbReference type="NCBI Taxonomy" id="79078"/>
    <lineage>
        <taxon>Eukaryota</taxon>
        <taxon>Viridiplantae</taxon>
        <taxon>Streptophyta</taxon>
        <taxon>Embryophyta</taxon>
        <taxon>Tracheophyta</taxon>
        <taxon>Spermatophyta</taxon>
        <taxon>Magnoliopsida</taxon>
        <taxon>eudicotyledons</taxon>
        <taxon>Gunneridae</taxon>
        <taxon>Pentapetalae</taxon>
        <taxon>rosids</taxon>
        <taxon>fabids</taxon>
        <taxon>Fabales</taxon>
        <taxon>Fabaceae</taxon>
        <taxon>Papilionoideae</taxon>
        <taxon>50 kb inversion clade</taxon>
        <taxon>dalbergioids sensu lato</taxon>
        <taxon>Dalbergieae</taxon>
        <taxon>Pterocarpus clade</taxon>
        <taxon>Stylosanthes</taxon>
    </lineage>
</organism>
<proteinExistence type="predicted"/>
<keyword evidence="2" id="KW-1133">Transmembrane helix</keyword>
<sequence length="156" mass="17333">MESDGGSSTSRQSAGGGGGGQRSSSTQGFFTAKVGNERDRATLKYHCGVYAVLYLSKTSRNPDRLFFETNNRVIDRVDSVAALQHASKFQRNVNVEDVKEEEDDVEEHFGRLKIENRVAELEERVSSIEKKSVMKMWLGCVCVIVVFMAVCVSCLQ</sequence>
<evidence type="ECO:0000313" key="3">
    <source>
        <dbReference type="EMBL" id="MED6218833.1"/>
    </source>
</evidence>
<evidence type="ECO:0000256" key="1">
    <source>
        <dbReference type="SAM" id="MobiDB-lite"/>
    </source>
</evidence>
<feature type="region of interest" description="Disordered" evidence="1">
    <location>
        <begin position="1"/>
        <end position="27"/>
    </location>
</feature>
<protein>
    <submittedName>
        <fullName evidence="3">Uncharacterized protein</fullName>
    </submittedName>
</protein>
<gene>
    <name evidence="3" type="ORF">PIB30_030276</name>
</gene>
<keyword evidence="4" id="KW-1185">Reference proteome</keyword>
<dbReference type="Proteomes" id="UP001341840">
    <property type="component" value="Unassembled WGS sequence"/>
</dbReference>
<evidence type="ECO:0000313" key="4">
    <source>
        <dbReference type="Proteomes" id="UP001341840"/>
    </source>
</evidence>